<dbReference type="Proteomes" id="UP000285794">
    <property type="component" value="Unassembled WGS sequence"/>
</dbReference>
<keyword evidence="3 5" id="KW-0238">DNA-binding</keyword>
<dbReference type="PANTHER" id="PTHR30349:SF41">
    <property type="entry name" value="INTEGRASE_RECOMBINASE PROTEIN MJ0367-RELATED"/>
    <property type="match status" value="1"/>
</dbReference>
<evidence type="ECO:0000256" key="1">
    <source>
        <dbReference type="ARBA" id="ARBA00008857"/>
    </source>
</evidence>
<accession>A0A425XW68</accession>
<dbReference type="PROSITE" id="PS51900">
    <property type="entry name" value="CB"/>
    <property type="match status" value="1"/>
</dbReference>
<dbReference type="Pfam" id="PF13495">
    <property type="entry name" value="Phage_int_SAM_4"/>
    <property type="match status" value="1"/>
</dbReference>
<dbReference type="AlphaFoldDB" id="A0A425XW68"/>
<evidence type="ECO:0000313" key="8">
    <source>
        <dbReference type="EMBL" id="RRG18927.1"/>
    </source>
</evidence>
<feature type="domain" description="Tyr recombinase" evidence="6">
    <location>
        <begin position="200"/>
        <end position="372"/>
    </location>
</feature>
<evidence type="ECO:0000256" key="5">
    <source>
        <dbReference type="PROSITE-ProRule" id="PRU01248"/>
    </source>
</evidence>
<evidence type="ECO:0000256" key="2">
    <source>
        <dbReference type="ARBA" id="ARBA00022908"/>
    </source>
</evidence>
<dbReference type="InterPro" id="IPR050090">
    <property type="entry name" value="Tyrosine_recombinase_XerCD"/>
</dbReference>
<dbReference type="InterPro" id="IPR010998">
    <property type="entry name" value="Integrase_recombinase_N"/>
</dbReference>
<dbReference type="OrthoDB" id="9801717at2"/>
<proteinExistence type="inferred from homology"/>
<evidence type="ECO:0000256" key="4">
    <source>
        <dbReference type="ARBA" id="ARBA00023172"/>
    </source>
</evidence>
<dbReference type="PANTHER" id="PTHR30349">
    <property type="entry name" value="PHAGE INTEGRASE-RELATED"/>
    <property type="match status" value="1"/>
</dbReference>
<feature type="domain" description="Core-binding (CB)" evidence="7">
    <location>
        <begin position="101"/>
        <end position="183"/>
    </location>
</feature>
<protein>
    <submittedName>
        <fullName evidence="8">Recombinase</fullName>
    </submittedName>
</protein>
<keyword evidence="4" id="KW-0233">DNA recombination</keyword>
<dbReference type="GO" id="GO:0015074">
    <property type="term" value="P:DNA integration"/>
    <property type="evidence" value="ECO:0007669"/>
    <property type="project" value="UniProtKB-KW"/>
</dbReference>
<comment type="caution">
    <text evidence="8">The sequence shown here is derived from an EMBL/GenBank/DDBJ whole genome shotgun (WGS) entry which is preliminary data.</text>
</comment>
<dbReference type="GO" id="GO:0006310">
    <property type="term" value="P:DNA recombination"/>
    <property type="evidence" value="ECO:0007669"/>
    <property type="project" value="UniProtKB-KW"/>
</dbReference>
<evidence type="ECO:0000256" key="3">
    <source>
        <dbReference type="ARBA" id="ARBA00023125"/>
    </source>
</evidence>
<dbReference type="PROSITE" id="PS51898">
    <property type="entry name" value="TYR_RECOMBINASE"/>
    <property type="match status" value="1"/>
</dbReference>
<dbReference type="InterPro" id="IPR013762">
    <property type="entry name" value="Integrase-like_cat_sf"/>
</dbReference>
<dbReference type="InterPro" id="IPR002104">
    <property type="entry name" value="Integrase_catalytic"/>
</dbReference>
<dbReference type="InterPro" id="IPR004107">
    <property type="entry name" value="Integrase_SAM-like_N"/>
</dbReference>
<evidence type="ECO:0000259" key="7">
    <source>
        <dbReference type="PROSITE" id="PS51900"/>
    </source>
</evidence>
<dbReference type="InterPro" id="IPR044068">
    <property type="entry name" value="CB"/>
</dbReference>
<keyword evidence="9" id="KW-1185">Reference proteome</keyword>
<evidence type="ECO:0000313" key="9">
    <source>
        <dbReference type="Proteomes" id="UP000285794"/>
    </source>
</evidence>
<dbReference type="RefSeq" id="WP_125032227.1">
    <property type="nucleotide sequence ID" value="NZ_JAPXVP010000043.1"/>
</dbReference>
<dbReference type="Gene3D" id="1.10.443.10">
    <property type="entry name" value="Intergrase catalytic core"/>
    <property type="match status" value="1"/>
</dbReference>
<name>A0A425XW68_9BACT</name>
<dbReference type="GO" id="GO:0003677">
    <property type="term" value="F:DNA binding"/>
    <property type="evidence" value="ECO:0007669"/>
    <property type="project" value="UniProtKB-UniRule"/>
</dbReference>
<comment type="similarity">
    <text evidence="1">Belongs to the 'phage' integrase family.</text>
</comment>
<gene>
    <name evidence="8" type="ORF">DWB61_17695</name>
</gene>
<dbReference type="InterPro" id="IPR011010">
    <property type="entry name" value="DNA_brk_join_enz"/>
</dbReference>
<dbReference type="Gene3D" id="1.10.150.130">
    <property type="match status" value="1"/>
</dbReference>
<evidence type="ECO:0000259" key="6">
    <source>
        <dbReference type="PROSITE" id="PS51898"/>
    </source>
</evidence>
<dbReference type="EMBL" id="QQWG01000049">
    <property type="protein sequence ID" value="RRG18927.1"/>
    <property type="molecule type" value="Genomic_DNA"/>
</dbReference>
<dbReference type="Pfam" id="PF00589">
    <property type="entry name" value="Phage_integrase"/>
    <property type="match status" value="1"/>
</dbReference>
<sequence length="380" mass="44043">MIKKYITLKHLLINNTKCIGLQFYPDKVIQALIKTLPNPRWSNTYNMVYILNTKENLSIIFDTFKGVAWINCEHFLEKKRNVNSENSPLDIESYRRRKTPKTYRRCPEDFLLKLELRKYALNTARVYISCFEAFINTYKEVDLLDIDEENIQSYLQLLIHQQKSDSYINQSINAIKFYYEVVLGMPNRFFSIERPRKSQALPKVLSKEEIGLMIKSTKNIKHRCIISLLYSAGLRRGEVLNLKMADIDSKRMVINVLKGKGLKDRNSLLSQSVLVDLRKYFEEYKPQKYLFEGLSGQQYSPTSIGKIVTEAAHKAGIKKRVTPHMLRHSFATHLLESGTDLRYIQVLLGHSSTSTTEIYTEVAINNIKTIVSPIDSLNLS</sequence>
<organism evidence="8 9">
    <name type="scientific">Ancylomarina euxinus</name>
    <dbReference type="NCBI Taxonomy" id="2283627"/>
    <lineage>
        <taxon>Bacteria</taxon>
        <taxon>Pseudomonadati</taxon>
        <taxon>Bacteroidota</taxon>
        <taxon>Bacteroidia</taxon>
        <taxon>Marinilabiliales</taxon>
        <taxon>Marinifilaceae</taxon>
        <taxon>Ancylomarina</taxon>
    </lineage>
</organism>
<reference evidence="8 9" key="1">
    <citation type="submission" date="2018-07" db="EMBL/GenBank/DDBJ databases">
        <title>Draft genome sequence of Ancylomarina sp. M1P.</title>
        <authorList>
            <person name="Yadav S."/>
            <person name="Villanueva L."/>
            <person name="Damste J.S.S."/>
        </authorList>
    </citation>
    <scope>NUCLEOTIDE SEQUENCE [LARGE SCALE GENOMIC DNA]</scope>
    <source>
        <strain evidence="8 9">M1P</strain>
    </source>
</reference>
<dbReference type="SUPFAM" id="SSF56349">
    <property type="entry name" value="DNA breaking-rejoining enzymes"/>
    <property type="match status" value="1"/>
</dbReference>
<keyword evidence="2" id="KW-0229">DNA integration</keyword>